<keyword evidence="2" id="KW-0175">Coiled coil</keyword>
<dbReference type="Gene3D" id="2.30.42.10">
    <property type="match status" value="1"/>
</dbReference>
<dbReference type="InterPro" id="IPR035974">
    <property type="entry name" value="Rap/Ran-GAP_sf"/>
</dbReference>
<dbReference type="PROSITE" id="PS50085">
    <property type="entry name" value="RAPGAP"/>
    <property type="match status" value="1"/>
</dbReference>
<name>A0ABQ9K7H6_9CUCU</name>
<proteinExistence type="predicted"/>
<organism evidence="6 7">
    <name type="scientific">Molorchus minor</name>
    <dbReference type="NCBI Taxonomy" id="1323400"/>
    <lineage>
        <taxon>Eukaryota</taxon>
        <taxon>Metazoa</taxon>
        <taxon>Ecdysozoa</taxon>
        <taxon>Arthropoda</taxon>
        <taxon>Hexapoda</taxon>
        <taxon>Insecta</taxon>
        <taxon>Pterygota</taxon>
        <taxon>Neoptera</taxon>
        <taxon>Endopterygota</taxon>
        <taxon>Coleoptera</taxon>
        <taxon>Polyphaga</taxon>
        <taxon>Cucujiformia</taxon>
        <taxon>Chrysomeloidea</taxon>
        <taxon>Cerambycidae</taxon>
        <taxon>Lamiinae</taxon>
        <taxon>Monochamini</taxon>
        <taxon>Molorchus</taxon>
    </lineage>
</organism>
<dbReference type="Gene3D" id="3.40.50.11210">
    <property type="entry name" value="Rap/Ran-GAP"/>
    <property type="match status" value="1"/>
</dbReference>
<dbReference type="Pfam" id="PF02145">
    <property type="entry name" value="Rap_GAP"/>
    <property type="match status" value="1"/>
</dbReference>
<sequence length="724" mass="82052">MCNKYLVEWGHALIFSKFDLEHKRDFPLENGIRSSCRLTKHQNWFGMDEQLGPVAISIRREKVVHPENQLTTSLMQYQYSFKRSVAPSWRTPSPTSRRPATPKTLNTKEVLEYVAPEVQLGSLRLGVQNQQTIEQILKLDEQGLTNHYKVGVMYCKAAQNTEEEMYNNEEAGSAFTEFLETIGKKVRLSGFDKYKAGLDNKTDSTGLYSIYAQYQDCEIMFHVSTMLPFTPNNRQQLLRKRHIGNDIVTIVFQEPGSLPFTPKGIRSQFQHVFIVVHAINPCTENTHYKVAVSRSKDVEVFGPPIKEGAVFPKGKVFAEFLLAKVVNAENAAHRSEKFVTMATRTRQEYLKDLLYLAVKKKDKIRPRFIPDLCQRGAILWQVLLDDSGQGQQIECFLGISSDSFVLIEEHSKQIVFVTPCKSILGWSPQTNSLRIYHHQGECMTIHMRDIHGDRDELMEIMDRLKAVTFGHVAQEFSISRNIMGQLGFHVQPDGIVTLVESQGQAWQAGLRQNSRLVEICKVAVATLTYDQMVDLLKTSLTVILTVIPPMSDGSPRKGCTLQNCKYNEAHYEGDYESTGNDETKGRRAPQMQQAVSGHHRRIYERSFSPPRSSNSSGYGTGSSSKSFHGPETRYPTNTEGTLTSSSSGHSSEDKWYDILHELDPPPIPTKNNQQGSVGTTAITPSLPPLNVPIHTKYRRYNRHITTTLSNTTRYKSATLYHYNT</sequence>
<dbReference type="InterPro" id="IPR050989">
    <property type="entry name" value="Rap1_Ran_GAP"/>
</dbReference>
<gene>
    <name evidence="6" type="ORF">NQ317_015016</name>
</gene>
<evidence type="ECO:0000313" key="7">
    <source>
        <dbReference type="Proteomes" id="UP001162164"/>
    </source>
</evidence>
<dbReference type="InterPro" id="IPR000331">
    <property type="entry name" value="Rap/Ran_GAP_dom"/>
</dbReference>
<evidence type="ECO:0000256" key="1">
    <source>
        <dbReference type="ARBA" id="ARBA00022468"/>
    </source>
</evidence>
<dbReference type="PROSITE" id="PS50106">
    <property type="entry name" value="PDZ"/>
    <property type="match status" value="1"/>
</dbReference>
<dbReference type="InterPro" id="IPR036034">
    <property type="entry name" value="PDZ_sf"/>
</dbReference>
<dbReference type="PANTHER" id="PTHR15711:SF22">
    <property type="entry name" value="RAP-GAP DOMAIN-CONTAINING PROTEIN"/>
    <property type="match status" value="1"/>
</dbReference>
<accession>A0ABQ9K7H6</accession>
<protein>
    <recommendedName>
        <fullName evidence="8">Signal-induced proliferation-associated 1-like protein 1</fullName>
    </recommendedName>
</protein>
<dbReference type="PANTHER" id="PTHR15711">
    <property type="entry name" value="RAP GTPASE-ACTIVATING PROTEIN"/>
    <property type="match status" value="1"/>
</dbReference>
<dbReference type="EMBL" id="JAPWTJ010000013">
    <property type="protein sequence ID" value="KAJ8985477.1"/>
    <property type="molecule type" value="Genomic_DNA"/>
</dbReference>
<keyword evidence="7" id="KW-1185">Reference proteome</keyword>
<feature type="compositionally biased region" description="Polar residues" evidence="3">
    <location>
        <begin position="634"/>
        <end position="643"/>
    </location>
</feature>
<keyword evidence="1" id="KW-0343">GTPase activation</keyword>
<dbReference type="InterPro" id="IPR001478">
    <property type="entry name" value="PDZ"/>
</dbReference>
<evidence type="ECO:0000259" key="4">
    <source>
        <dbReference type="PROSITE" id="PS50085"/>
    </source>
</evidence>
<feature type="domain" description="Rap-GAP" evidence="4">
    <location>
        <begin position="136"/>
        <end position="353"/>
    </location>
</feature>
<comment type="caution">
    <text evidence="6">The sequence shown here is derived from an EMBL/GenBank/DDBJ whole genome shotgun (WGS) entry which is preliminary data.</text>
</comment>
<dbReference type="SUPFAM" id="SSF111347">
    <property type="entry name" value="Rap/Ran-GAP"/>
    <property type="match status" value="1"/>
</dbReference>
<dbReference type="SUPFAM" id="SSF50156">
    <property type="entry name" value="PDZ domain-like"/>
    <property type="match status" value="1"/>
</dbReference>
<dbReference type="Proteomes" id="UP001162164">
    <property type="component" value="Unassembled WGS sequence"/>
</dbReference>
<reference evidence="6" key="1">
    <citation type="journal article" date="2023" name="Insect Mol. Biol.">
        <title>Genome sequencing provides insights into the evolution of gene families encoding plant cell wall-degrading enzymes in longhorned beetles.</title>
        <authorList>
            <person name="Shin N.R."/>
            <person name="Okamura Y."/>
            <person name="Kirsch R."/>
            <person name="Pauchet Y."/>
        </authorList>
    </citation>
    <scope>NUCLEOTIDE SEQUENCE</scope>
    <source>
        <strain evidence="6">MMC_N1</strain>
    </source>
</reference>
<evidence type="ECO:0000313" key="6">
    <source>
        <dbReference type="EMBL" id="KAJ8985477.1"/>
    </source>
</evidence>
<feature type="compositionally biased region" description="Low complexity" evidence="3">
    <location>
        <begin position="605"/>
        <end position="626"/>
    </location>
</feature>
<evidence type="ECO:0000256" key="2">
    <source>
        <dbReference type="ARBA" id="ARBA00023054"/>
    </source>
</evidence>
<evidence type="ECO:0008006" key="8">
    <source>
        <dbReference type="Google" id="ProtNLM"/>
    </source>
</evidence>
<dbReference type="SMART" id="SM00228">
    <property type="entry name" value="PDZ"/>
    <property type="match status" value="1"/>
</dbReference>
<evidence type="ECO:0000256" key="3">
    <source>
        <dbReference type="SAM" id="MobiDB-lite"/>
    </source>
</evidence>
<evidence type="ECO:0000259" key="5">
    <source>
        <dbReference type="PROSITE" id="PS50106"/>
    </source>
</evidence>
<dbReference type="CDD" id="cd06745">
    <property type="entry name" value="PDZ_SIPA1-like"/>
    <property type="match status" value="1"/>
</dbReference>
<feature type="region of interest" description="Disordered" evidence="3">
    <location>
        <begin position="572"/>
        <end position="651"/>
    </location>
</feature>
<feature type="domain" description="PDZ" evidence="5">
    <location>
        <begin position="475"/>
        <end position="551"/>
    </location>
</feature>